<sequence length="108" mass="12198">MTFVLPRNLMQHIWTSVDKLGKALLGDMWRSVYLSLQDAIALLVILYIPSLIGQLILTNTFLDFSVCMESAIGVQFYASLIIGAANFLLWILMAGRIIGRLWADFNNF</sequence>
<evidence type="ECO:0000256" key="1">
    <source>
        <dbReference type="SAM" id="Phobius"/>
    </source>
</evidence>
<name>A0A1D8U3I2_9CYAN</name>
<feature type="transmembrane region" description="Helical" evidence="1">
    <location>
        <begin position="39"/>
        <end position="62"/>
    </location>
</feature>
<proteinExistence type="predicted"/>
<accession>A0A1D8U3I2</accession>
<reference evidence="3" key="1">
    <citation type="submission" date="2016-10" db="EMBL/GenBank/DDBJ databases">
        <title>Comparative genomics uncovers the prolific and rare metabolic potential of the cyanobacterial genus Moorea.</title>
        <authorList>
            <person name="Leao T."/>
            <person name="Castelao G."/>
            <person name="Korobeynikov A."/>
            <person name="Monroe E.A."/>
            <person name="Podell S."/>
            <person name="Glukhov E."/>
            <person name="Allen E."/>
            <person name="Gerwick W.H."/>
            <person name="Gerwick L."/>
        </authorList>
    </citation>
    <scope>NUCLEOTIDE SEQUENCE [LARGE SCALE GENOMIC DNA]</scope>
    <source>
        <strain evidence="3">PAL-8-15-08-1</strain>
    </source>
</reference>
<dbReference type="KEGG" id="mpro:BJP34_22080"/>
<keyword evidence="1" id="KW-0812">Transmembrane</keyword>
<dbReference type="AlphaFoldDB" id="A0A1D8U3I2"/>
<organism evidence="2 3">
    <name type="scientific">Moorena producens PAL-8-15-08-1</name>
    <dbReference type="NCBI Taxonomy" id="1458985"/>
    <lineage>
        <taxon>Bacteria</taxon>
        <taxon>Bacillati</taxon>
        <taxon>Cyanobacteriota</taxon>
        <taxon>Cyanophyceae</taxon>
        <taxon>Coleofasciculales</taxon>
        <taxon>Coleofasciculaceae</taxon>
        <taxon>Moorena</taxon>
    </lineage>
</organism>
<gene>
    <name evidence="2" type="ORF">BJP34_22080</name>
</gene>
<keyword evidence="1" id="KW-1133">Transmembrane helix</keyword>
<evidence type="ECO:0000313" key="2">
    <source>
        <dbReference type="EMBL" id="AOX04461.1"/>
    </source>
</evidence>
<feature type="transmembrane region" description="Helical" evidence="1">
    <location>
        <begin position="74"/>
        <end position="98"/>
    </location>
</feature>
<dbReference type="EMBL" id="CP017599">
    <property type="protein sequence ID" value="AOX04461.1"/>
    <property type="molecule type" value="Genomic_DNA"/>
</dbReference>
<evidence type="ECO:0000313" key="3">
    <source>
        <dbReference type="Proteomes" id="UP000177870"/>
    </source>
</evidence>
<protein>
    <submittedName>
        <fullName evidence="2">Uncharacterized protein</fullName>
    </submittedName>
</protein>
<dbReference type="STRING" id="1458985.BJP34_22080"/>
<dbReference type="Proteomes" id="UP000177870">
    <property type="component" value="Chromosome"/>
</dbReference>
<keyword evidence="1" id="KW-0472">Membrane</keyword>